<sequence>MMGRSHCTGPTNSREYSVQAQISEFDGGMELEEFVDWLGSIKTYFDWKEVPEERGAKLRGAASTWWKHYQNDREMREYAQEFHQLTLRSNLIETESQKVNHHMNGLRLAIQDQVSLQRPYKVSDAYQLALKVEAQFIWGSSKKSGPECSRATTRKTNNINQGGQRIAPTRTGGKTVQTYNNAQGKKIDEVLQSMLAPPVQEKNDWLHKNIFRTSCTSGGKLCNFIIDGGSSENLVSQEMVDKLKLKMEKHPQPYCILWFNKGNEVLVSSKCLVNFSIGDSFKEQVYCSTNGCMPHSSRLSMAI</sequence>
<name>A0A438DHU5_VITVI</name>
<dbReference type="InterPro" id="IPR021109">
    <property type="entry name" value="Peptidase_aspartic_dom_sf"/>
</dbReference>
<dbReference type="Proteomes" id="UP000288805">
    <property type="component" value="Unassembled WGS sequence"/>
</dbReference>
<evidence type="ECO:0000313" key="1">
    <source>
        <dbReference type="EMBL" id="RVW35018.1"/>
    </source>
</evidence>
<dbReference type="PANTHER" id="PTHR35046">
    <property type="entry name" value="ZINC KNUCKLE (CCHC-TYPE) FAMILY PROTEIN"/>
    <property type="match status" value="1"/>
</dbReference>
<organism evidence="1 2">
    <name type="scientific">Vitis vinifera</name>
    <name type="common">Grape</name>
    <dbReference type="NCBI Taxonomy" id="29760"/>
    <lineage>
        <taxon>Eukaryota</taxon>
        <taxon>Viridiplantae</taxon>
        <taxon>Streptophyta</taxon>
        <taxon>Embryophyta</taxon>
        <taxon>Tracheophyta</taxon>
        <taxon>Spermatophyta</taxon>
        <taxon>Magnoliopsida</taxon>
        <taxon>eudicotyledons</taxon>
        <taxon>Gunneridae</taxon>
        <taxon>Pentapetalae</taxon>
        <taxon>rosids</taxon>
        <taxon>Vitales</taxon>
        <taxon>Vitaceae</taxon>
        <taxon>Viteae</taxon>
        <taxon>Vitis</taxon>
    </lineage>
</organism>
<dbReference type="PANTHER" id="PTHR35046:SF26">
    <property type="entry name" value="RNA-DIRECTED DNA POLYMERASE"/>
    <property type="match status" value="1"/>
</dbReference>
<proteinExistence type="predicted"/>
<gene>
    <name evidence="1" type="ORF">CK203_079873</name>
</gene>
<dbReference type="Gene3D" id="2.40.70.10">
    <property type="entry name" value="Acid Proteases"/>
    <property type="match status" value="1"/>
</dbReference>
<reference evidence="1 2" key="1">
    <citation type="journal article" date="2018" name="PLoS Genet.">
        <title>Population sequencing reveals clonal diversity and ancestral inbreeding in the grapevine cultivar Chardonnay.</title>
        <authorList>
            <person name="Roach M.J."/>
            <person name="Johnson D.L."/>
            <person name="Bohlmann J."/>
            <person name="van Vuuren H.J."/>
            <person name="Jones S.J."/>
            <person name="Pretorius I.S."/>
            <person name="Schmidt S.A."/>
            <person name="Borneman A.R."/>
        </authorList>
    </citation>
    <scope>NUCLEOTIDE SEQUENCE [LARGE SCALE GENOMIC DNA]</scope>
    <source>
        <strain evidence="2">cv. Chardonnay</strain>
        <tissue evidence="1">Leaf</tissue>
    </source>
</reference>
<dbReference type="CDD" id="cd00303">
    <property type="entry name" value="retropepsin_like"/>
    <property type="match status" value="1"/>
</dbReference>
<evidence type="ECO:0008006" key="3">
    <source>
        <dbReference type="Google" id="ProtNLM"/>
    </source>
</evidence>
<accession>A0A438DHU5</accession>
<comment type="caution">
    <text evidence="1">The sequence shown here is derived from an EMBL/GenBank/DDBJ whole genome shotgun (WGS) entry which is preliminary data.</text>
</comment>
<dbReference type="EMBL" id="QGNW01001615">
    <property type="protein sequence ID" value="RVW35018.1"/>
    <property type="molecule type" value="Genomic_DNA"/>
</dbReference>
<protein>
    <recommendedName>
        <fullName evidence="3">Retrotransposon gag domain-containing protein</fullName>
    </recommendedName>
</protein>
<evidence type="ECO:0000313" key="2">
    <source>
        <dbReference type="Proteomes" id="UP000288805"/>
    </source>
</evidence>
<dbReference type="AlphaFoldDB" id="A0A438DHU5"/>